<evidence type="ECO:0000313" key="2">
    <source>
        <dbReference type="EnsemblProtists" id="EOD34198"/>
    </source>
</evidence>
<dbReference type="PANTHER" id="PTHR11937">
    <property type="entry name" value="ACTIN"/>
    <property type="match status" value="1"/>
</dbReference>
<evidence type="ECO:0000313" key="3">
    <source>
        <dbReference type="Proteomes" id="UP000013827"/>
    </source>
</evidence>
<dbReference type="InterPro" id="IPR043129">
    <property type="entry name" value="ATPase_NBD"/>
</dbReference>
<dbReference type="EnsemblProtists" id="EOD34198">
    <property type="protein sequence ID" value="EOD34198"/>
    <property type="gene ID" value="EMIHUDRAFT_449293"/>
</dbReference>
<dbReference type="Gene3D" id="3.90.640.10">
    <property type="entry name" value="Actin, Chain A, domain 4"/>
    <property type="match status" value="1"/>
</dbReference>
<accession>A0A0D3KEL3</accession>
<dbReference type="eggNOG" id="KOG0677">
    <property type="taxonomic scope" value="Eukaryota"/>
</dbReference>
<protein>
    <recommendedName>
        <fullName evidence="4">Actin-related protein 2</fullName>
    </recommendedName>
</protein>
<name>A0A0D3KEL3_EMIH1</name>
<dbReference type="OMA" id="YERRCAR"/>
<dbReference type="SUPFAM" id="SSF53067">
    <property type="entry name" value="Actin-like ATPase domain"/>
    <property type="match status" value="2"/>
</dbReference>
<dbReference type="InterPro" id="IPR004000">
    <property type="entry name" value="Actin"/>
</dbReference>
<dbReference type="STRING" id="2903.R1DFC5"/>
<sequence length="236" mass="25931">MAIARSGSHLCACRSLSHAPSPPPQFVKCGFAGDNFPTHIFPSIVGRPILRAEEKVGQVQLKDIMVGDECTAARDMHGQPRCLLCDPSAGKRRLHNAGDVVPNHERGRAAVGGHVPPLRLHLSREAEDRPHGAQDHADRGDREALVETMFEQYNFARVHCAIQAVLALQGSLTGEVVDSGDGVTHIVPVYEGYALPANIRRLDVAGRHMTEHLIKLLLLRGYTFNRSADYERRCAR</sequence>
<reference evidence="3" key="1">
    <citation type="journal article" date="2013" name="Nature">
        <title>Pan genome of the phytoplankton Emiliania underpins its global distribution.</title>
        <authorList>
            <person name="Read B.A."/>
            <person name="Kegel J."/>
            <person name="Klute M.J."/>
            <person name="Kuo A."/>
            <person name="Lefebvre S.C."/>
            <person name="Maumus F."/>
            <person name="Mayer C."/>
            <person name="Miller J."/>
            <person name="Monier A."/>
            <person name="Salamov A."/>
            <person name="Young J."/>
            <person name="Aguilar M."/>
            <person name="Claverie J.M."/>
            <person name="Frickenhaus S."/>
            <person name="Gonzalez K."/>
            <person name="Herman E.K."/>
            <person name="Lin Y.C."/>
            <person name="Napier J."/>
            <person name="Ogata H."/>
            <person name="Sarno A.F."/>
            <person name="Shmutz J."/>
            <person name="Schroeder D."/>
            <person name="de Vargas C."/>
            <person name="Verret F."/>
            <person name="von Dassow P."/>
            <person name="Valentin K."/>
            <person name="Van de Peer Y."/>
            <person name="Wheeler G."/>
            <person name="Dacks J.B."/>
            <person name="Delwiche C.F."/>
            <person name="Dyhrman S.T."/>
            <person name="Glockner G."/>
            <person name="John U."/>
            <person name="Richards T."/>
            <person name="Worden A.Z."/>
            <person name="Zhang X."/>
            <person name="Grigoriev I.V."/>
            <person name="Allen A.E."/>
            <person name="Bidle K."/>
            <person name="Borodovsky M."/>
            <person name="Bowler C."/>
            <person name="Brownlee C."/>
            <person name="Cock J.M."/>
            <person name="Elias M."/>
            <person name="Gladyshev V.N."/>
            <person name="Groth M."/>
            <person name="Guda C."/>
            <person name="Hadaegh A."/>
            <person name="Iglesias-Rodriguez M.D."/>
            <person name="Jenkins J."/>
            <person name="Jones B.M."/>
            <person name="Lawson T."/>
            <person name="Leese F."/>
            <person name="Lindquist E."/>
            <person name="Lobanov A."/>
            <person name="Lomsadze A."/>
            <person name="Malik S.B."/>
            <person name="Marsh M.E."/>
            <person name="Mackinder L."/>
            <person name="Mock T."/>
            <person name="Mueller-Roeber B."/>
            <person name="Pagarete A."/>
            <person name="Parker M."/>
            <person name="Probert I."/>
            <person name="Quesneville H."/>
            <person name="Raines C."/>
            <person name="Rensing S.A."/>
            <person name="Riano-Pachon D.M."/>
            <person name="Richier S."/>
            <person name="Rokitta S."/>
            <person name="Shiraiwa Y."/>
            <person name="Soanes D.M."/>
            <person name="van der Giezen M."/>
            <person name="Wahlund T.M."/>
            <person name="Williams B."/>
            <person name="Wilson W."/>
            <person name="Wolfe G."/>
            <person name="Wurch L.L."/>
        </authorList>
    </citation>
    <scope>NUCLEOTIDE SEQUENCE</scope>
</reference>
<dbReference type="KEGG" id="ehx:EMIHUDRAFT_449293"/>
<dbReference type="RefSeq" id="XP_005786627.1">
    <property type="nucleotide sequence ID" value="XM_005786570.1"/>
</dbReference>
<dbReference type="GeneID" id="17279469"/>
<evidence type="ECO:0000256" key="1">
    <source>
        <dbReference type="RuleBase" id="RU000487"/>
    </source>
</evidence>
<dbReference type="PaxDb" id="2903-EOD34198"/>
<dbReference type="AlphaFoldDB" id="A0A0D3KEL3"/>
<keyword evidence="3" id="KW-1185">Reference proteome</keyword>
<dbReference type="Pfam" id="PF00022">
    <property type="entry name" value="Actin"/>
    <property type="match status" value="1"/>
</dbReference>
<evidence type="ECO:0008006" key="4">
    <source>
        <dbReference type="Google" id="ProtNLM"/>
    </source>
</evidence>
<dbReference type="SMART" id="SM00268">
    <property type="entry name" value="ACTIN"/>
    <property type="match status" value="1"/>
</dbReference>
<dbReference type="PRINTS" id="PR00190">
    <property type="entry name" value="ACTIN"/>
</dbReference>
<dbReference type="Gene3D" id="3.30.420.40">
    <property type="match status" value="3"/>
</dbReference>
<proteinExistence type="inferred from homology"/>
<reference evidence="2" key="2">
    <citation type="submission" date="2024-10" db="UniProtKB">
        <authorList>
            <consortium name="EnsemblProtists"/>
        </authorList>
    </citation>
    <scope>IDENTIFICATION</scope>
</reference>
<organism evidence="2 3">
    <name type="scientific">Emiliania huxleyi (strain CCMP1516)</name>
    <dbReference type="NCBI Taxonomy" id="280463"/>
    <lineage>
        <taxon>Eukaryota</taxon>
        <taxon>Haptista</taxon>
        <taxon>Haptophyta</taxon>
        <taxon>Prymnesiophyceae</taxon>
        <taxon>Isochrysidales</taxon>
        <taxon>Noelaerhabdaceae</taxon>
        <taxon>Emiliania</taxon>
    </lineage>
</organism>
<dbReference type="HOGENOM" id="CLU_1177284_0_0_1"/>
<dbReference type="Proteomes" id="UP000013827">
    <property type="component" value="Unassembled WGS sequence"/>
</dbReference>
<comment type="similarity">
    <text evidence="1">Belongs to the actin family.</text>
</comment>